<evidence type="ECO:0000313" key="2">
    <source>
        <dbReference type="Proteomes" id="UP001362999"/>
    </source>
</evidence>
<evidence type="ECO:0000313" key="1">
    <source>
        <dbReference type="EMBL" id="KAK6966395.1"/>
    </source>
</evidence>
<reference evidence="1 2" key="1">
    <citation type="journal article" date="2024" name="J Genomics">
        <title>Draft genome sequencing and assembly of Favolaschia claudopus CIRM-BRFM 2984 isolated from oak limbs.</title>
        <authorList>
            <person name="Navarro D."/>
            <person name="Drula E."/>
            <person name="Chaduli D."/>
            <person name="Cazenave R."/>
            <person name="Ahrendt S."/>
            <person name="Wang J."/>
            <person name="Lipzen A."/>
            <person name="Daum C."/>
            <person name="Barry K."/>
            <person name="Grigoriev I.V."/>
            <person name="Favel A."/>
            <person name="Rosso M.N."/>
            <person name="Martin F."/>
        </authorList>
    </citation>
    <scope>NUCLEOTIDE SEQUENCE [LARGE SCALE GENOMIC DNA]</scope>
    <source>
        <strain evidence="1 2">CIRM-BRFM 2984</strain>
    </source>
</reference>
<dbReference type="Proteomes" id="UP001362999">
    <property type="component" value="Unassembled WGS sequence"/>
</dbReference>
<gene>
    <name evidence="1" type="ORF">R3P38DRAFT_3516953</name>
</gene>
<name>A0AAV9YZ50_9AGAR</name>
<keyword evidence="2" id="KW-1185">Reference proteome</keyword>
<organism evidence="1 2">
    <name type="scientific">Favolaschia claudopus</name>
    <dbReference type="NCBI Taxonomy" id="2862362"/>
    <lineage>
        <taxon>Eukaryota</taxon>
        <taxon>Fungi</taxon>
        <taxon>Dikarya</taxon>
        <taxon>Basidiomycota</taxon>
        <taxon>Agaricomycotina</taxon>
        <taxon>Agaricomycetes</taxon>
        <taxon>Agaricomycetidae</taxon>
        <taxon>Agaricales</taxon>
        <taxon>Marasmiineae</taxon>
        <taxon>Mycenaceae</taxon>
        <taxon>Favolaschia</taxon>
    </lineage>
</organism>
<sequence>MPKGRKSQFNTAQEAHLNSYIEDFKTQLDAGTTGIALTRLKQGIATKALASPAFQDLDVRKPVTRNRGSEIHQLLQQCLEEGASRGAVWYPTLVTNNPLLKFASILNGRQTFAREKAGTISIQAAQRVQSTGINDASWSGTVDYYRA</sequence>
<accession>A0AAV9YZ50</accession>
<dbReference type="EMBL" id="JAWWNJ010000278">
    <property type="protein sequence ID" value="KAK6966395.1"/>
    <property type="molecule type" value="Genomic_DNA"/>
</dbReference>
<comment type="caution">
    <text evidence="1">The sequence shown here is derived from an EMBL/GenBank/DDBJ whole genome shotgun (WGS) entry which is preliminary data.</text>
</comment>
<protein>
    <submittedName>
        <fullName evidence="1">Uncharacterized protein</fullName>
    </submittedName>
</protein>
<proteinExistence type="predicted"/>
<dbReference type="AlphaFoldDB" id="A0AAV9YZ50"/>